<dbReference type="AlphaFoldDB" id="A0A1Y3B5H1"/>
<dbReference type="Proteomes" id="UP000194236">
    <property type="component" value="Unassembled WGS sequence"/>
</dbReference>
<keyword evidence="2" id="KW-1185">Reference proteome</keyword>
<dbReference type="EMBL" id="MUJZ01039095">
    <property type="protein sequence ID" value="OTF76092.1"/>
    <property type="molecule type" value="Genomic_DNA"/>
</dbReference>
<comment type="caution">
    <text evidence="1">The sequence shown here is derived from an EMBL/GenBank/DDBJ whole genome shotgun (WGS) entry which is preliminary data.</text>
</comment>
<gene>
    <name evidence="1" type="ORF">BLA29_011518</name>
</gene>
<accession>A0A1Y3B5H1</accession>
<organism evidence="1 2">
    <name type="scientific">Euroglyphus maynei</name>
    <name type="common">Mayne's house dust mite</name>
    <dbReference type="NCBI Taxonomy" id="6958"/>
    <lineage>
        <taxon>Eukaryota</taxon>
        <taxon>Metazoa</taxon>
        <taxon>Ecdysozoa</taxon>
        <taxon>Arthropoda</taxon>
        <taxon>Chelicerata</taxon>
        <taxon>Arachnida</taxon>
        <taxon>Acari</taxon>
        <taxon>Acariformes</taxon>
        <taxon>Sarcoptiformes</taxon>
        <taxon>Astigmata</taxon>
        <taxon>Psoroptidia</taxon>
        <taxon>Analgoidea</taxon>
        <taxon>Pyroglyphidae</taxon>
        <taxon>Pyroglyphinae</taxon>
        <taxon>Euroglyphus</taxon>
    </lineage>
</organism>
<evidence type="ECO:0000313" key="2">
    <source>
        <dbReference type="Proteomes" id="UP000194236"/>
    </source>
</evidence>
<evidence type="ECO:0000313" key="1">
    <source>
        <dbReference type="EMBL" id="OTF76092.1"/>
    </source>
</evidence>
<sequence length="95" mass="10678">MVTPAMQLASKIPDTQVQLWATALLKDLYDSGSAKQAEAIQMHNQFSQILLNDQYQALHLNEHGYINVSQFVVDFFYIFSSFHSLPTDSGIANVD</sequence>
<dbReference type="OrthoDB" id="5565328at2759"/>
<reference evidence="1 2" key="1">
    <citation type="submission" date="2017-03" db="EMBL/GenBank/DDBJ databases">
        <title>Genome Survey of Euroglyphus maynei.</title>
        <authorList>
            <person name="Arlian L.G."/>
            <person name="Morgan M.S."/>
            <person name="Rider S.D."/>
        </authorList>
    </citation>
    <scope>NUCLEOTIDE SEQUENCE [LARGE SCALE GENOMIC DNA]</scope>
    <source>
        <strain evidence="1">Arlian Lab</strain>
        <tissue evidence="1">Whole body</tissue>
    </source>
</reference>
<proteinExistence type="predicted"/>
<name>A0A1Y3B5H1_EURMA</name>
<protein>
    <submittedName>
        <fullName evidence="1">Uncharacterized protein</fullName>
    </submittedName>
</protein>